<feature type="domain" description="DUF4806" evidence="2">
    <location>
        <begin position="223"/>
        <end position="307"/>
    </location>
</feature>
<dbReference type="Pfam" id="PF16064">
    <property type="entry name" value="DUF4806"/>
    <property type="match status" value="1"/>
</dbReference>
<comment type="caution">
    <text evidence="3">The sequence shown here is derived from an EMBL/GenBank/DDBJ whole genome shotgun (WGS) entry which is preliminary data.</text>
</comment>
<evidence type="ECO:0000313" key="4">
    <source>
        <dbReference type="Proteomes" id="UP001314205"/>
    </source>
</evidence>
<sequence>MNFKIVATVENGERKLIIVPCLWETNGELRCPKERADIIRLVKDKNSRPLPDWRITECVVKLSSIPSYEQAEKELRNMRQHRDADVNSRREEHVVNHQERTPNSVTATANPTSIPLVTTLTVENINEHEFEYIDCKNNLPTTSVQTQEITNTNHVMEYLKVISDSQYNMAQTLNLVVDNQKKLFHKLANLSVQIKDVNSKRDQINKTPITLSESTATERDGFIIKPIESVRELEEMESMLSDNTHKCKLMQQYSLVCSQSEGKGVTCAYKMLDLFFSREFLCKCSWTGGSRSDELKIGFKGYKNILQFYFELINSWDSTYTMQDNENFFKVILKNSAKRKLHKNIRASTKRTRAKKAVIVKKHQNQIEGNHAVSQHELEISESQQRNETRQQIFAGQE</sequence>
<feature type="compositionally biased region" description="Basic and acidic residues" evidence="1">
    <location>
        <begin position="84"/>
        <end position="100"/>
    </location>
</feature>
<reference evidence="3 4" key="1">
    <citation type="submission" date="2023-11" db="EMBL/GenBank/DDBJ databases">
        <authorList>
            <person name="Hedman E."/>
            <person name="Englund M."/>
            <person name="Stromberg M."/>
            <person name="Nyberg Akerstrom W."/>
            <person name="Nylinder S."/>
            <person name="Jareborg N."/>
            <person name="Kallberg Y."/>
            <person name="Kronander E."/>
        </authorList>
    </citation>
    <scope>NUCLEOTIDE SEQUENCE [LARGE SCALE GENOMIC DNA]</scope>
</reference>
<feature type="region of interest" description="Disordered" evidence="1">
    <location>
        <begin position="84"/>
        <end position="110"/>
    </location>
</feature>
<dbReference type="InterPro" id="IPR032071">
    <property type="entry name" value="DUF4806"/>
</dbReference>
<proteinExistence type="predicted"/>
<protein>
    <recommendedName>
        <fullName evidence="2">DUF4806 domain-containing protein</fullName>
    </recommendedName>
</protein>
<organism evidence="3 4">
    <name type="scientific">Parnassius mnemosyne</name>
    <name type="common">clouded apollo</name>
    <dbReference type="NCBI Taxonomy" id="213953"/>
    <lineage>
        <taxon>Eukaryota</taxon>
        <taxon>Metazoa</taxon>
        <taxon>Ecdysozoa</taxon>
        <taxon>Arthropoda</taxon>
        <taxon>Hexapoda</taxon>
        <taxon>Insecta</taxon>
        <taxon>Pterygota</taxon>
        <taxon>Neoptera</taxon>
        <taxon>Endopterygota</taxon>
        <taxon>Lepidoptera</taxon>
        <taxon>Glossata</taxon>
        <taxon>Ditrysia</taxon>
        <taxon>Papilionoidea</taxon>
        <taxon>Papilionidae</taxon>
        <taxon>Parnassiinae</taxon>
        <taxon>Parnassini</taxon>
        <taxon>Parnassius</taxon>
        <taxon>Driopa</taxon>
    </lineage>
</organism>
<dbReference type="Proteomes" id="UP001314205">
    <property type="component" value="Unassembled WGS sequence"/>
</dbReference>
<dbReference type="EMBL" id="CAVLGL010000002">
    <property type="protein sequence ID" value="CAK1579158.1"/>
    <property type="molecule type" value="Genomic_DNA"/>
</dbReference>
<name>A0AAV1K830_9NEOP</name>
<evidence type="ECO:0000259" key="2">
    <source>
        <dbReference type="Pfam" id="PF16064"/>
    </source>
</evidence>
<gene>
    <name evidence="3" type="ORF">PARMNEM_LOCUS1138</name>
</gene>
<accession>A0AAV1K830</accession>
<evidence type="ECO:0000256" key="1">
    <source>
        <dbReference type="SAM" id="MobiDB-lite"/>
    </source>
</evidence>
<keyword evidence="4" id="KW-1185">Reference proteome</keyword>
<evidence type="ECO:0000313" key="3">
    <source>
        <dbReference type="EMBL" id="CAK1579158.1"/>
    </source>
</evidence>
<feature type="compositionally biased region" description="Polar residues" evidence="1">
    <location>
        <begin position="101"/>
        <end position="110"/>
    </location>
</feature>
<dbReference type="AlphaFoldDB" id="A0AAV1K830"/>